<dbReference type="InterPro" id="IPR012255">
    <property type="entry name" value="ETF_b"/>
</dbReference>
<protein>
    <recommendedName>
        <fullName evidence="1">Electron transfer flavoprotein small subunit</fullName>
    </recommendedName>
</protein>
<evidence type="ECO:0000259" key="2">
    <source>
        <dbReference type="SMART" id="SM00893"/>
    </source>
</evidence>
<dbReference type="InterPro" id="IPR014730">
    <property type="entry name" value="ETF_a/b_N"/>
</dbReference>
<name>A0A562J1I5_9FIRM</name>
<dbReference type="RefSeq" id="WP_145086666.1">
    <property type="nucleotide sequence ID" value="NZ_VLKH01000014.1"/>
</dbReference>
<reference evidence="3 4" key="1">
    <citation type="submission" date="2019-07" db="EMBL/GenBank/DDBJ databases">
        <title>Genomic Encyclopedia of Type Strains, Phase I: the one thousand microbial genomes (KMG-I) project.</title>
        <authorList>
            <person name="Kyrpides N."/>
        </authorList>
    </citation>
    <scope>NUCLEOTIDE SEQUENCE [LARGE SCALE GENOMIC DNA]</scope>
    <source>
        <strain evidence="3 4">DSM 13558</strain>
    </source>
</reference>
<organism evidence="3 4">
    <name type="scientific">Sedimentibacter saalensis</name>
    <dbReference type="NCBI Taxonomy" id="130788"/>
    <lineage>
        <taxon>Bacteria</taxon>
        <taxon>Bacillati</taxon>
        <taxon>Bacillota</taxon>
        <taxon>Tissierellia</taxon>
        <taxon>Sedimentibacter</taxon>
    </lineage>
</organism>
<evidence type="ECO:0000256" key="1">
    <source>
        <dbReference type="ARBA" id="ARBA00042002"/>
    </source>
</evidence>
<dbReference type="EMBL" id="VLKH01000014">
    <property type="protein sequence ID" value="TWH77007.1"/>
    <property type="molecule type" value="Genomic_DNA"/>
</dbReference>
<dbReference type="PIRSF" id="PIRSF000090">
    <property type="entry name" value="Beta-ETF"/>
    <property type="match status" value="1"/>
</dbReference>
<dbReference type="SMART" id="SM00893">
    <property type="entry name" value="ETF"/>
    <property type="match status" value="1"/>
</dbReference>
<evidence type="ECO:0000313" key="4">
    <source>
        <dbReference type="Proteomes" id="UP000315343"/>
    </source>
</evidence>
<dbReference type="InterPro" id="IPR033948">
    <property type="entry name" value="ETF_beta_N"/>
</dbReference>
<gene>
    <name evidence="3" type="ORF">LY60_03483</name>
</gene>
<dbReference type="PANTHER" id="PTHR21294">
    <property type="entry name" value="ELECTRON TRANSFER FLAVOPROTEIN BETA-SUBUNIT"/>
    <property type="match status" value="1"/>
</dbReference>
<dbReference type="Pfam" id="PF01012">
    <property type="entry name" value="ETF"/>
    <property type="match status" value="1"/>
</dbReference>
<dbReference type="OrthoDB" id="9804960at2"/>
<keyword evidence="4" id="KW-1185">Reference proteome</keyword>
<dbReference type="AlphaFoldDB" id="A0A562J1I5"/>
<dbReference type="PANTHER" id="PTHR21294:SF17">
    <property type="entry name" value="PROTEIN FIXA"/>
    <property type="match status" value="1"/>
</dbReference>
<dbReference type="Gene3D" id="3.40.50.620">
    <property type="entry name" value="HUPs"/>
    <property type="match status" value="1"/>
</dbReference>
<dbReference type="CDD" id="cd01714">
    <property type="entry name" value="ETF_beta"/>
    <property type="match status" value="1"/>
</dbReference>
<evidence type="ECO:0000313" key="3">
    <source>
        <dbReference type="EMBL" id="TWH77007.1"/>
    </source>
</evidence>
<dbReference type="GO" id="GO:0009055">
    <property type="term" value="F:electron transfer activity"/>
    <property type="evidence" value="ECO:0007669"/>
    <property type="project" value="InterPro"/>
</dbReference>
<comment type="caution">
    <text evidence="3">The sequence shown here is derived from an EMBL/GenBank/DDBJ whole genome shotgun (WGS) entry which is preliminary data.</text>
</comment>
<dbReference type="InterPro" id="IPR014729">
    <property type="entry name" value="Rossmann-like_a/b/a_fold"/>
</dbReference>
<sequence>MSLKIIVCVKQVPDMEKIRFFYDNGIVVENLYNVLNKDDASALEESLRIKDTQKDTHITIVTMGPGESKDAVLECLALGADDGVVITDEALADSDTLVTAEVLSAAIRKIGDYNVIFTGRQTIDGGSSQVGPQLAELLNLPQLTNIVSLNVEDDGKSIIAKRALENTCETVFLQMPCLLTVSNEFTKPRGMSLKGIRDAGKKVVKVWTADDLGLKINFSGYGCSPTRVKQIFMPTHKKRGRLICTEDEEEAVHELLKELKGSRVNYEI</sequence>
<proteinExistence type="predicted"/>
<accession>A0A562J1I5</accession>
<feature type="domain" description="Electron transfer flavoprotein alpha/beta-subunit N-terminal" evidence="2">
    <location>
        <begin position="23"/>
        <end position="216"/>
    </location>
</feature>
<dbReference type="SUPFAM" id="SSF52402">
    <property type="entry name" value="Adenine nucleotide alpha hydrolases-like"/>
    <property type="match status" value="1"/>
</dbReference>
<dbReference type="Proteomes" id="UP000315343">
    <property type="component" value="Unassembled WGS sequence"/>
</dbReference>